<accession>A0ABW8YZ91</accession>
<gene>
    <name evidence="1" type="ORF">ABS766_12905</name>
</gene>
<dbReference type="EMBL" id="JBELPZ010000015">
    <property type="protein sequence ID" value="MFL9845320.1"/>
    <property type="molecule type" value="Genomic_DNA"/>
</dbReference>
<proteinExistence type="predicted"/>
<evidence type="ECO:0000313" key="1">
    <source>
        <dbReference type="EMBL" id="MFL9845320.1"/>
    </source>
</evidence>
<protein>
    <submittedName>
        <fullName evidence="1">Uncharacterized protein</fullName>
    </submittedName>
</protein>
<dbReference type="Proteomes" id="UP001629156">
    <property type="component" value="Unassembled WGS sequence"/>
</dbReference>
<organism evidence="1 2">
    <name type="scientific">Flavobacterium rhizosphaerae</name>
    <dbReference type="NCBI Taxonomy" id="3163298"/>
    <lineage>
        <taxon>Bacteria</taxon>
        <taxon>Pseudomonadati</taxon>
        <taxon>Bacteroidota</taxon>
        <taxon>Flavobacteriia</taxon>
        <taxon>Flavobacteriales</taxon>
        <taxon>Flavobacteriaceae</taxon>
        <taxon>Flavobacterium</taxon>
    </lineage>
</organism>
<comment type="caution">
    <text evidence="1">The sequence shown here is derived from an EMBL/GenBank/DDBJ whole genome shotgun (WGS) entry which is preliminary data.</text>
</comment>
<name>A0ABW8YZ91_9FLAO</name>
<reference evidence="1 2" key="1">
    <citation type="submission" date="2024-06" db="EMBL/GenBank/DDBJ databases">
        <authorList>
            <person name="Kaempfer P."/>
            <person name="Viver T."/>
        </authorList>
    </citation>
    <scope>NUCLEOTIDE SEQUENCE [LARGE SCALE GENOMIC DNA]</scope>
    <source>
        <strain evidence="1 2">ST-119</strain>
    </source>
</reference>
<dbReference type="RefSeq" id="WP_408085600.1">
    <property type="nucleotide sequence ID" value="NZ_JBELPZ010000015.1"/>
</dbReference>
<sequence length="69" mass="7858">MGLAVFKTSVTTQQQADHLLHLLRQRISDGVIYFHPQGTVHNCHIQTNRDITDIACAFFNNEGFDCQKL</sequence>
<keyword evidence="2" id="KW-1185">Reference proteome</keyword>
<evidence type="ECO:0000313" key="2">
    <source>
        <dbReference type="Proteomes" id="UP001629156"/>
    </source>
</evidence>